<evidence type="ECO:0000256" key="5">
    <source>
        <dbReference type="SAM" id="Phobius"/>
    </source>
</evidence>
<evidence type="ECO:0000313" key="7">
    <source>
        <dbReference type="EMBL" id="QWG24621.1"/>
    </source>
</evidence>
<gene>
    <name evidence="7" type="ORF">KMZ93_06915</name>
</gene>
<protein>
    <submittedName>
        <fullName evidence="7">O-antigen ligase family protein</fullName>
    </submittedName>
</protein>
<feature type="transmembrane region" description="Helical" evidence="5">
    <location>
        <begin position="200"/>
        <end position="217"/>
    </location>
</feature>
<name>A0A975P1K6_9BRAD</name>
<feature type="transmembrane region" description="Helical" evidence="5">
    <location>
        <begin position="223"/>
        <end position="240"/>
    </location>
</feature>
<feature type="transmembrane region" description="Helical" evidence="5">
    <location>
        <begin position="374"/>
        <end position="396"/>
    </location>
</feature>
<keyword evidence="4 5" id="KW-0472">Membrane</keyword>
<keyword evidence="2 5" id="KW-0812">Transmembrane</keyword>
<feature type="transmembrane region" description="Helical" evidence="5">
    <location>
        <begin position="48"/>
        <end position="70"/>
    </location>
</feature>
<proteinExistence type="predicted"/>
<evidence type="ECO:0000256" key="3">
    <source>
        <dbReference type="ARBA" id="ARBA00022989"/>
    </source>
</evidence>
<evidence type="ECO:0000256" key="4">
    <source>
        <dbReference type="ARBA" id="ARBA00023136"/>
    </source>
</evidence>
<dbReference type="AlphaFoldDB" id="A0A975P1K6"/>
<dbReference type="PANTHER" id="PTHR37422">
    <property type="entry name" value="TEICHURONIC ACID BIOSYNTHESIS PROTEIN TUAE"/>
    <property type="match status" value="1"/>
</dbReference>
<evidence type="ECO:0000256" key="2">
    <source>
        <dbReference type="ARBA" id="ARBA00022692"/>
    </source>
</evidence>
<organism evidence="7 8">
    <name type="scientific">Bradyrhizobium sediminis</name>
    <dbReference type="NCBI Taxonomy" id="2840469"/>
    <lineage>
        <taxon>Bacteria</taxon>
        <taxon>Pseudomonadati</taxon>
        <taxon>Pseudomonadota</taxon>
        <taxon>Alphaproteobacteria</taxon>
        <taxon>Hyphomicrobiales</taxon>
        <taxon>Nitrobacteraceae</taxon>
        <taxon>Bradyrhizobium</taxon>
    </lineage>
</organism>
<evidence type="ECO:0000256" key="1">
    <source>
        <dbReference type="ARBA" id="ARBA00004141"/>
    </source>
</evidence>
<feature type="transmembrane region" description="Helical" evidence="5">
    <location>
        <begin position="402"/>
        <end position="419"/>
    </location>
</feature>
<feature type="transmembrane region" description="Helical" evidence="5">
    <location>
        <begin position="344"/>
        <end position="362"/>
    </location>
</feature>
<dbReference type="PANTHER" id="PTHR37422:SF13">
    <property type="entry name" value="LIPOPOLYSACCHARIDE BIOSYNTHESIS PROTEIN PA4999-RELATED"/>
    <property type="match status" value="1"/>
</dbReference>
<sequence>MIEAARREPGRSRLSLVLPARFSPAARVLNVDLLTVLIAVLLPWSTSGVAIAAVLWLIALVPVIELRAFLRSLMRPASALPIAIFALALAGTLWSEAAWGARLYAVGPTAKLLVLPLLLYHFERSSRGAWVFIAFLASCTLLMLVSWAVAFEPSLTLKPSAEMRGIFVKNYIDQSQEFALCAVALAYPIMTLLRANRIRLAVLLTAVSLSLLANMMFVVVSRTALVTMPIMLAVFALLHLKWRTSLAISGAVVAIVALAWMVSPQLQWTTTTFLRDYQIYKEQHEPTSIGLRLEFWQKSLRFIAEAPVIGHGTGSTRGLFEQAATGPKMLAGGQVVSNPHNQTLHVAIQWGVLGVIVLYAMWWRHLVLFRGEGLAAWIGLLVVVQNIFTSLFNSHLFDFHEGWMYVLGAGVAGGMVLGARRDAGTTALAAVPGAQGTRDG</sequence>
<dbReference type="Proteomes" id="UP000676951">
    <property type="component" value="Chromosome"/>
</dbReference>
<dbReference type="InterPro" id="IPR007016">
    <property type="entry name" value="O-antigen_ligase-rel_domated"/>
</dbReference>
<feature type="transmembrane region" description="Helical" evidence="5">
    <location>
        <begin position="247"/>
        <end position="266"/>
    </location>
</feature>
<feature type="transmembrane region" description="Helical" evidence="5">
    <location>
        <begin position="77"/>
        <end position="95"/>
    </location>
</feature>
<feature type="transmembrane region" description="Helical" evidence="5">
    <location>
        <begin position="129"/>
        <end position="151"/>
    </location>
</feature>
<evidence type="ECO:0000259" key="6">
    <source>
        <dbReference type="Pfam" id="PF04932"/>
    </source>
</evidence>
<dbReference type="GO" id="GO:0016020">
    <property type="term" value="C:membrane"/>
    <property type="evidence" value="ECO:0007669"/>
    <property type="project" value="UniProtKB-SubCell"/>
</dbReference>
<dbReference type="Pfam" id="PF04932">
    <property type="entry name" value="Wzy_C"/>
    <property type="match status" value="1"/>
</dbReference>
<keyword evidence="7" id="KW-0436">Ligase</keyword>
<dbReference type="GO" id="GO:0016874">
    <property type="term" value="F:ligase activity"/>
    <property type="evidence" value="ECO:0007669"/>
    <property type="project" value="UniProtKB-KW"/>
</dbReference>
<dbReference type="InterPro" id="IPR051533">
    <property type="entry name" value="WaaL-like"/>
</dbReference>
<keyword evidence="8" id="KW-1185">Reference proteome</keyword>
<feature type="domain" description="O-antigen ligase-related" evidence="6">
    <location>
        <begin position="209"/>
        <end position="358"/>
    </location>
</feature>
<feature type="transmembrane region" description="Helical" evidence="5">
    <location>
        <begin position="101"/>
        <end position="122"/>
    </location>
</feature>
<evidence type="ECO:0000313" key="8">
    <source>
        <dbReference type="Proteomes" id="UP000676951"/>
    </source>
</evidence>
<reference evidence="7 8" key="1">
    <citation type="submission" date="2021-06" db="EMBL/GenBank/DDBJ databases">
        <title>Bradyrhizobium sp. S2-11-4 Genome sequencing.</title>
        <authorList>
            <person name="Jin L."/>
        </authorList>
    </citation>
    <scope>NUCLEOTIDE SEQUENCE [LARGE SCALE GENOMIC DNA]</scope>
    <source>
        <strain evidence="7 8">S2-11-4</strain>
    </source>
</reference>
<feature type="transmembrane region" description="Helical" evidence="5">
    <location>
        <begin position="171"/>
        <end position="193"/>
    </location>
</feature>
<accession>A0A975P1K6</accession>
<keyword evidence="3 5" id="KW-1133">Transmembrane helix</keyword>
<dbReference type="RefSeq" id="WP_215605364.1">
    <property type="nucleotide sequence ID" value="NZ_CP076136.1"/>
</dbReference>
<dbReference type="EMBL" id="CP076136">
    <property type="protein sequence ID" value="QWG24621.1"/>
    <property type="molecule type" value="Genomic_DNA"/>
</dbReference>
<comment type="subcellular location">
    <subcellularLocation>
        <location evidence="1">Membrane</location>
        <topology evidence="1">Multi-pass membrane protein</topology>
    </subcellularLocation>
</comment>